<keyword evidence="2" id="KW-1133">Transmembrane helix</keyword>
<feature type="region of interest" description="Disordered" evidence="1">
    <location>
        <begin position="182"/>
        <end position="279"/>
    </location>
</feature>
<sequence length="279" mass="31580">MEAHMLPMILLVYYRSCWTGKRIMWAQLQADDTMLSVSRWPSLDGLQSTCSKLRMCQAQFFTEYLLSCQNKEEEDRVHVITQTIRRPATTFITYVTLGPGDPTPIPEDPTAPTPISAPTMAPPPPGRGDGSLSSVQIGGILGGVVAFAAIVLIAWYCVTAKRPPRRQHDFYDSDYDYMYDDSTASSSLRASPRPPRPPSGPVPPRRDRPMHPQPYPPSSYGPPLPRVNQYGPWNVATNGPRRHQRARYPPWDETPIKRPPKMNGPRRVERPRWGWPGRY</sequence>
<dbReference type="Proteomes" id="UP000014480">
    <property type="component" value="Unassembled WGS sequence"/>
</dbReference>
<evidence type="ECO:0000256" key="2">
    <source>
        <dbReference type="SAM" id="Phobius"/>
    </source>
</evidence>
<feature type="compositionally biased region" description="Low complexity" evidence="1">
    <location>
        <begin position="182"/>
        <end position="191"/>
    </location>
</feature>
<reference evidence="4" key="2">
    <citation type="journal article" date="2019" name="Mol. Plant Microbe Interact.">
        <title>Genome sequence resources for four phytopathogenic fungi from the Colletotrichum orbiculare species complex.</title>
        <authorList>
            <person name="Gan P."/>
            <person name="Tsushima A."/>
            <person name="Narusaka M."/>
            <person name="Narusaka Y."/>
            <person name="Takano Y."/>
            <person name="Kubo Y."/>
            <person name="Shirasu K."/>
        </authorList>
    </citation>
    <scope>GENOME REANNOTATION</scope>
    <source>
        <strain evidence="4">104-T / ATCC 96160 / CBS 514.97 / LARS 414 / MAFF 240422</strain>
    </source>
</reference>
<feature type="transmembrane region" description="Helical" evidence="2">
    <location>
        <begin position="137"/>
        <end position="158"/>
    </location>
</feature>
<accession>A0A484G0L7</accession>
<name>A0A484G0L7_COLOR</name>
<dbReference type="AlphaFoldDB" id="A0A484G0L7"/>
<protein>
    <submittedName>
        <fullName evidence="3">Uncharacterized protein</fullName>
    </submittedName>
</protein>
<feature type="compositionally biased region" description="Pro residues" evidence="1">
    <location>
        <begin position="211"/>
        <end position="225"/>
    </location>
</feature>
<keyword evidence="2" id="KW-0812">Transmembrane</keyword>
<keyword evidence="2" id="KW-0472">Membrane</keyword>
<gene>
    <name evidence="3" type="ORF">Cob_v003503</name>
</gene>
<evidence type="ECO:0000256" key="1">
    <source>
        <dbReference type="SAM" id="MobiDB-lite"/>
    </source>
</evidence>
<feature type="compositionally biased region" description="Pro residues" evidence="1">
    <location>
        <begin position="192"/>
        <end position="203"/>
    </location>
</feature>
<organism evidence="3 4">
    <name type="scientific">Colletotrichum orbiculare (strain 104-T / ATCC 96160 / CBS 514.97 / LARS 414 / MAFF 240422)</name>
    <name type="common">Cucumber anthracnose fungus</name>
    <name type="synonym">Colletotrichum lagenarium</name>
    <dbReference type="NCBI Taxonomy" id="1213857"/>
    <lineage>
        <taxon>Eukaryota</taxon>
        <taxon>Fungi</taxon>
        <taxon>Dikarya</taxon>
        <taxon>Ascomycota</taxon>
        <taxon>Pezizomycotina</taxon>
        <taxon>Sordariomycetes</taxon>
        <taxon>Hypocreomycetidae</taxon>
        <taxon>Glomerellales</taxon>
        <taxon>Glomerellaceae</taxon>
        <taxon>Colletotrichum</taxon>
        <taxon>Colletotrichum orbiculare species complex</taxon>
    </lineage>
</organism>
<dbReference type="OrthoDB" id="4844839at2759"/>
<reference evidence="4" key="1">
    <citation type="journal article" date="2013" name="New Phytol.">
        <title>Comparative genomic and transcriptomic analyses reveal the hemibiotrophic stage shift of Colletotrichum fungi.</title>
        <authorList>
            <person name="Gan P."/>
            <person name="Ikeda K."/>
            <person name="Irieda H."/>
            <person name="Narusaka M."/>
            <person name="O'Connell R.J."/>
            <person name="Narusaka Y."/>
            <person name="Takano Y."/>
            <person name="Kubo Y."/>
            <person name="Shirasu K."/>
        </authorList>
    </citation>
    <scope>NUCLEOTIDE SEQUENCE [LARGE SCALE GENOMIC DNA]</scope>
    <source>
        <strain evidence="4">104-T / ATCC 96160 / CBS 514.97 / LARS 414 / MAFF 240422</strain>
    </source>
</reference>
<proteinExistence type="predicted"/>
<feature type="compositionally biased region" description="Pro residues" evidence="1">
    <location>
        <begin position="101"/>
        <end position="112"/>
    </location>
</feature>
<keyword evidence="4" id="KW-1185">Reference proteome</keyword>
<evidence type="ECO:0000313" key="3">
    <source>
        <dbReference type="EMBL" id="TDZ24199.1"/>
    </source>
</evidence>
<dbReference type="EMBL" id="AMCV02000005">
    <property type="protein sequence ID" value="TDZ24199.1"/>
    <property type="molecule type" value="Genomic_DNA"/>
</dbReference>
<feature type="region of interest" description="Disordered" evidence="1">
    <location>
        <begin position="100"/>
        <end position="131"/>
    </location>
</feature>
<comment type="caution">
    <text evidence="3">The sequence shown here is derived from an EMBL/GenBank/DDBJ whole genome shotgun (WGS) entry which is preliminary data.</text>
</comment>
<evidence type="ECO:0000313" key="4">
    <source>
        <dbReference type="Proteomes" id="UP000014480"/>
    </source>
</evidence>